<organism evidence="1 2">
    <name type="scientific">Halomonas elongata</name>
    <dbReference type="NCBI Taxonomy" id="2746"/>
    <lineage>
        <taxon>Bacteria</taxon>
        <taxon>Pseudomonadati</taxon>
        <taxon>Pseudomonadota</taxon>
        <taxon>Gammaproteobacteria</taxon>
        <taxon>Oceanospirillales</taxon>
        <taxon>Halomonadaceae</taxon>
        <taxon>Halomonas</taxon>
    </lineage>
</organism>
<dbReference type="PATRIC" id="fig|2746.7.peg.691"/>
<proteinExistence type="predicted"/>
<dbReference type="RefSeq" id="WP_065240549.1">
    <property type="nucleotide sequence ID" value="NZ_CP142770.1"/>
</dbReference>
<evidence type="ECO:0000313" key="2">
    <source>
        <dbReference type="Proteomes" id="UP000092504"/>
    </source>
</evidence>
<gene>
    <name evidence="1" type="ORF">A8U91_00670</name>
</gene>
<dbReference type="EMBL" id="MAJD01000001">
    <property type="protein sequence ID" value="OBX36329.1"/>
    <property type="molecule type" value="Genomic_DNA"/>
</dbReference>
<evidence type="ECO:0000313" key="1">
    <source>
        <dbReference type="EMBL" id="OBX36329.1"/>
    </source>
</evidence>
<name>A0A1B8P268_HALEL</name>
<accession>A0A1B8P268</accession>
<reference evidence="1 2" key="1">
    <citation type="submission" date="2016-06" db="EMBL/GenBank/DDBJ databases">
        <title>Genome sequence of halotolerant plant growth promoting strain of Halomonas elongata HEK1 isolated from salterns of Rann of Kutch, Gujarat, India.</title>
        <authorList>
            <person name="Gaba S."/>
            <person name="Singh R.N."/>
            <person name="Abrol S."/>
            <person name="Kaushik R."/>
            <person name="Saxena A.K."/>
        </authorList>
    </citation>
    <scope>NUCLEOTIDE SEQUENCE [LARGE SCALE GENOMIC DNA]</scope>
    <source>
        <strain evidence="1 2">HEK1</strain>
    </source>
</reference>
<dbReference type="Gene3D" id="1.20.5.2950">
    <property type="match status" value="1"/>
</dbReference>
<protein>
    <submittedName>
        <fullName evidence="1">V-type ATP synthase subunit E</fullName>
    </submittedName>
</protein>
<comment type="caution">
    <text evidence="1">The sequence shown here is derived from an EMBL/GenBank/DDBJ whole genome shotgun (WGS) entry which is preliminary data.</text>
</comment>
<sequence length="224" mass="24777">MSSLEETNRHGIQSLIDDLREQGVEAGRQEATQIVDDARKRADWLVSQAEDEAARIRAEAQAEAETIRSSGRQALELAYRDLCLGAKDTFARQFASELNALVQRSLESPDMLSRLVLEVAGRERLEEGLKGEALLPEKVVGLEELRADPKALHEGALPSLLGEVARSMLERGISLKADRSVEAGVRFRLENGKVEVDLTDEAIADMLLRHLQPRFRALLEGVVS</sequence>
<dbReference type="AlphaFoldDB" id="A0A1B8P268"/>
<dbReference type="Proteomes" id="UP000092504">
    <property type="component" value="Unassembled WGS sequence"/>
</dbReference>